<dbReference type="Proteomes" id="UP000199045">
    <property type="component" value="Unassembled WGS sequence"/>
</dbReference>
<protein>
    <recommendedName>
        <fullName evidence="3">Aldo/keto reductase family protein</fullName>
    </recommendedName>
</protein>
<proteinExistence type="predicted"/>
<name>A0A1G7Y4M4_CHIFI</name>
<evidence type="ECO:0008006" key="3">
    <source>
        <dbReference type="Google" id="ProtNLM"/>
    </source>
</evidence>
<accession>A0A1G7Y4M4</accession>
<sequence length="62" mass="7005">MLASLFFLRSAFEEDRWDGATYSTTAVCHIEEAVGSLDIKLSDDEIKALEEPYVPHPVLDMM</sequence>
<evidence type="ECO:0000313" key="2">
    <source>
        <dbReference type="Proteomes" id="UP000199045"/>
    </source>
</evidence>
<organism evidence="1 2">
    <name type="scientific">Chitinophaga filiformis</name>
    <name type="common">Myxococcus filiformis</name>
    <name type="synonym">Flexibacter filiformis</name>
    <dbReference type="NCBI Taxonomy" id="104663"/>
    <lineage>
        <taxon>Bacteria</taxon>
        <taxon>Pseudomonadati</taxon>
        <taxon>Bacteroidota</taxon>
        <taxon>Chitinophagia</taxon>
        <taxon>Chitinophagales</taxon>
        <taxon>Chitinophagaceae</taxon>
        <taxon>Chitinophaga</taxon>
    </lineage>
</organism>
<reference evidence="1 2" key="1">
    <citation type="submission" date="2016-10" db="EMBL/GenBank/DDBJ databases">
        <authorList>
            <person name="de Groot N.N."/>
        </authorList>
    </citation>
    <scope>NUCLEOTIDE SEQUENCE [LARGE SCALE GENOMIC DNA]</scope>
    <source>
        <strain evidence="1 2">DSM 527</strain>
    </source>
</reference>
<dbReference type="AlphaFoldDB" id="A0A1G7Y4M4"/>
<dbReference type="STRING" id="104663.SAMN04488121_107201"/>
<dbReference type="EMBL" id="FNBN01000007">
    <property type="protein sequence ID" value="SDG91391.1"/>
    <property type="molecule type" value="Genomic_DNA"/>
</dbReference>
<evidence type="ECO:0000313" key="1">
    <source>
        <dbReference type="EMBL" id="SDG91391.1"/>
    </source>
</evidence>
<gene>
    <name evidence="1" type="ORF">SAMN04488121_107201</name>
</gene>